<dbReference type="EMBL" id="GU244497">
    <property type="protein sequence ID" value="ADO67235.1"/>
    <property type="molecule type" value="Genomic_DNA"/>
</dbReference>
<reference evidence="2 3" key="1">
    <citation type="journal article" date="2010" name="Proc. Natl. Acad. Sci. U.S.A.">
        <title>Giant virus with a remarkable complement of genes infects marine zooplankton.</title>
        <authorList>
            <person name="Fischer M.G."/>
            <person name="Allen M.J."/>
            <person name="Wilson W.H."/>
            <person name="Suttle C.A."/>
        </authorList>
    </citation>
    <scope>NUCLEOTIDE SEQUENCE [LARGE SCALE GENOMIC DNA]</scope>
    <source>
        <strain evidence="2 3">BV-PW1</strain>
    </source>
</reference>
<accession>E3T4X2</accession>
<feature type="transmembrane region" description="Helical" evidence="1">
    <location>
        <begin position="79"/>
        <end position="100"/>
    </location>
</feature>
<keyword evidence="1" id="KW-0812">Transmembrane</keyword>
<keyword evidence="1" id="KW-0472">Membrane</keyword>
<evidence type="ECO:0000256" key="1">
    <source>
        <dbReference type="SAM" id="Phobius"/>
    </source>
</evidence>
<sequence length="103" mass="12155">MKLSQKELDIIKFNKDFEENDKMLNKYQEKDYILNEKHAPQKFAIDKLILKMRLAFDFLLNKLENMESPINDLKNNEELLQGTIFLLFFIGGVTLLLSGLMKE</sequence>
<protein>
    <submittedName>
        <fullName evidence="2">Uncharacterized protein</fullName>
    </submittedName>
</protein>
<proteinExistence type="predicted"/>
<dbReference type="Proteomes" id="UP000029781">
    <property type="component" value="Segment"/>
</dbReference>
<organism evidence="2 3">
    <name type="scientific">Cafeteria roenbergensis virus (strain BV-PW1)</name>
    <name type="common">CroV</name>
    <dbReference type="NCBI Taxonomy" id="693272"/>
    <lineage>
        <taxon>Viruses</taxon>
        <taxon>Varidnaviria</taxon>
        <taxon>Bamfordvirae</taxon>
        <taxon>Nucleocytoviricota</taxon>
        <taxon>Megaviricetes</taxon>
        <taxon>Imitervirales</taxon>
        <taxon>Mimiviridae</taxon>
        <taxon>Aliimimivirinae</taxon>
        <taxon>Rheavirus</taxon>
        <taxon>Rheavirus sinusmexicani</taxon>
    </lineage>
</organism>
<dbReference type="KEGG" id="vg:9887604"/>
<evidence type="ECO:0000313" key="3">
    <source>
        <dbReference type="Proteomes" id="UP000029781"/>
    </source>
</evidence>
<evidence type="ECO:0000313" key="2">
    <source>
        <dbReference type="EMBL" id="ADO67235.1"/>
    </source>
</evidence>
<keyword evidence="3" id="KW-1185">Reference proteome</keyword>
<dbReference type="RefSeq" id="YP_003969834.1">
    <property type="nucleotide sequence ID" value="NC_014637.1"/>
</dbReference>
<dbReference type="GeneID" id="9887604"/>
<gene>
    <name evidence="2" type="ORF">crov202</name>
</gene>
<name>E3T4X2_CROVB</name>
<organismHost>
    <name type="scientific">Cafeteria roenbergensis</name>
    <name type="common">Marine flagellate</name>
    <dbReference type="NCBI Taxonomy" id="33653"/>
</organismHost>
<keyword evidence="1" id="KW-1133">Transmembrane helix</keyword>